<protein>
    <recommendedName>
        <fullName evidence="3">DUF11 domain-containing protein</fullName>
    </recommendedName>
</protein>
<evidence type="ECO:0000259" key="3">
    <source>
        <dbReference type="Pfam" id="PF01345"/>
    </source>
</evidence>
<name>A0A2K3USM3_9DEIO</name>
<evidence type="ECO:0000313" key="5">
    <source>
        <dbReference type="Proteomes" id="UP000236379"/>
    </source>
</evidence>
<dbReference type="Proteomes" id="UP000236379">
    <property type="component" value="Unassembled WGS sequence"/>
</dbReference>
<dbReference type="InterPro" id="IPR047589">
    <property type="entry name" value="DUF11_rpt"/>
</dbReference>
<dbReference type="AlphaFoldDB" id="A0A2K3USM3"/>
<dbReference type="Gene3D" id="2.60.40.10">
    <property type="entry name" value="Immunoglobulins"/>
    <property type="match status" value="1"/>
</dbReference>
<dbReference type="PANTHER" id="PTHR34819">
    <property type="entry name" value="LARGE CYSTEINE-RICH PERIPLASMIC PROTEIN OMCB"/>
    <property type="match status" value="1"/>
</dbReference>
<accession>A0A2K3USM3</accession>
<keyword evidence="5" id="KW-1185">Reference proteome</keyword>
<feature type="region of interest" description="Disordered" evidence="1">
    <location>
        <begin position="335"/>
        <end position="370"/>
    </location>
</feature>
<dbReference type="InterPro" id="IPR013783">
    <property type="entry name" value="Ig-like_fold"/>
</dbReference>
<dbReference type="SUPFAM" id="SSF117074">
    <property type="entry name" value="Hypothetical protein PA1324"/>
    <property type="match status" value="1"/>
</dbReference>
<dbReference type="OrthoDB" id="9773411at2"/>
<sequence>MLVSRLIHSLPALALVLGVLNLGTAQATGTPAGTVIQNQAVVTVAREAYISNPVETTVNAICGVSVRPDGTFTRPAFRVGAGPGTDTVLPYRVTNTGNAAYTLALSWLIDGRSTFTPDPASVRIYRDSNGDGLQSAGDPLISSLNLDADGAADVLLVARTPLSATGSAFMSLVSACPGGGAVDNDNMAQLRVGQFAELQLEKRFTPATVAPGTTSTVTLRLRNTGALDSAEVLTEDLLATPELRGLDFVPGSLKIPYGSAEYLSAGGSSASEPALVSGLRWRVAGLGSGQTALLSFEVRPSERAAPGPHVNVAVASGLDLDVPLRAEASLTVLPSPRLELGPAGNAPAGPGGEGSGDDLQRRDDGVVGQPSCFRQTLHNAGNVADSVGLSGVMEVGLGSVALQTLDGLPLPQPLPLAAGASLDFLACVTVTAADPSGGARIRLITSSAAGALPNLTRDELGRVDARLPALSKTVSPEGTVPVGTELTYTLTVQNPYAFALTDLVLEDRLDAFLVFTSASAGGRYDAGTRNVTWHWPSLQPGETLRVLLHATVDDSAPDDTLISNRFSLAARELNNPVPSLPVTTPVFTSAILVAKSVAEASVTLGDRLSYTLKVHNTSRVATVHDVRVSDTPSVGLAYLPGTAKLDGRPLGDPQIAGQTLAWTLPDLAPGQEVAVTYQLLVTPDVRAPLENVVVVSVRGARGSQVLSARAHARTRLEPGIFAPTAELLGQVYVDQNRDGRFQAGQDTPVAQARVLLAGGRSVLTDAQGRYHFSRLPQGVYALRLDPAGLFNRPRPVPQDGGQPGTRSLNLSGLTSVDFPLEPLTGAASSLRETEVRYGPVTLGKRIAPEGLQGGQPVYRVTLTLSSPEAQPGLRLRDPLPEGATLLDGQHDLDLDFAGGSATFGYRFTYTGARENAVTDPTLMWGER</sequence>
<dbReference type="NCBIfam" id="TIGR01451">
    <property type="entry name" value="B_ant_repeat"/>
    <property type="match status" value="2"/>
</dbReference>
<evidence type="ECO:0000256" key="2">
    <source>
        <dbReference type="SAM" id="SignalP"/>
    </source>
</evidence>
<evidence type="ECO:0000313" key="4">
    <source>
        <dbReference type="EMBL" id="PNY79536.1"/>
    </source>
</evidence>
<comment type="caution">
    <text evidence="4">The sequence shown here is derived from an EMBL/GenBank/DDBJ whole genome shotgun (WGS) entry which is preliminary data.</text>
</comment>
<dbReference type="InterPro" id="IPR001434">
    <property type="entry name" value="OmcB-like_DUF11"/>
</dbReference>
<proteinExistence type="predicted"/>
<dbReference type="EMBL" id="PPPD01000003">
    <property type="protein sequence ID" value="PNY79536.1"/>
    <property type="molecule type" value="Genomic_DNA"/>
</dbReference>
<keyword evidence="2" id="KW-0732">Signal</keyword>
<feature type="signal peptide" evidence="2">
    <location>
        <begin position="1"/>
        <end position="27"/>
    </location>
</feature>
<dbReference type="RefSeq" id="WP_103314050.1">
    <property type="nucleotide sequence ID" value="NZ_PPPD01000003.1"/>
</dbReference>
<dbReference type="PANTHER" id="PTHR34819:SF3">
    <property type="entry name" value="CELL SURFACE PROTEIN"/>
    <property type="match status" value="1"/>
</dbReference>
<reference evidence="4 5" key="1">
    <citation type="submission" date="2018-01" db="EMBL/GenBank/DDBJ databases">
        <title>Deinococcus koreensis sp. nov., a radiation-resistant bacterium isolated from river water.</title>
        <authorList>
            <person name="Choi A."/>
        </authorList>
    </citation>
    <scope>NUCLEOTIDE SEQUENCE [LARGE SCALE GENOMIC DNA]</scope>
    <source>
        <strain evidence="4 5">SJW1-2</strain>
    </source>
</reference>
<gene>
    <name evidence="4" type="ORF">CVO96_19105</name>
</gene>
<feature type="domain" description="DUF11" evidence="3">
    <location>
        <begin position="470"/>
        <end position="570"/>
    </location>
</feature>
<feature type="chain" id="PRO_5014446818" description="DUF11 domain-containing protein" evidence="2">
    <location>
        <begin position="28"/>
        <end position="927"/>
    </location>
</feature>
<evidence type="ECO:0000256" key="1">
    <source>
        <dbReference type="SAM" id="MobiDB-lite"/>
    </source>
</evidence>
<feature type="domain" description="DUF11" evidence="3">
    <location>
        <begin position="593"/>
        <end position="695"/>
    </location>
</feature>
<organism evidence="4 5">
    <name type="scientific">Deinococcus koreensis</name>
    <dbReference type="NCBI Taxonomy" id="2054903"/>
    <lineage>
        <taxon>Bacteria</taxon>
        <taxon>Thermotogati</taxon>
        <taxon>Deinococcota</taxon>
        <taxon>Deinococci</taxon>
        <taxon>Deinococcales</taxon>
        <taxon>Deinococcaceae</taxon>
        <taxon>Deinococcus</taxon>
    </lineage>
</organism>
<dbReference type="Pfam" id="PF01345">
    <property type="entry name" value="DUF11"/>
    <property type="match status" value="2"/>
</dbReference>
<dbReference type="InterPro" id="IPR051172">
    <property type="entry name" value="Chlamydia_OmcB"/>
</dbReference>